<name>A0A1H0LSS3_9HYPH</name>
<dbReference type="PANTHER" id="PTHR36508:SF1">
    <property type="entry name" value="PROTEIN SLYX"/>
    <property type="match status" value="1"/>
</dbReference>
<dbReference type="AlphaFoldDB" id="A0A1H0LSS3"/>
<dbReference type="HAMAP" id="MF_00715">
    <property type="entry name" value="SlyX"/>
    <property type="match status" value="1"/>
</dbReference>
<evidence type="ECO:0000313" key="3">
    <source>
        <dbReference type="EMBL" id="SDO71145.1"/>
    </source>
</evidence>
<dbReference type="STRING" id="1166073.SAMN05192530_11136"/>
<keyword evidence="4" id="KW-1185">Reference proteome</keyword>
<evidence type="ECO:0000313" key="4">
    <source>
        <dbReference type="Proteomes" id="UP000198793"/>
    </source>
</evidence>
<reference evidence="3 4" key="1">
    <citation type="submission" date="2016-10" db="EMBL/GenBank/DDBJ databases">
        <authorList>
            <person name="de Groot N.N."/>
        </authorList>
    </citation>
    <scope>NUCLEOTIDE SEQUENCE [LARGE SCALE GENOMIC DNA]</scope>
    <source>
        <strain evidence="4">L7-484,KACC 16230,DSM 25025</strain>
    </source>
</reference>
<comment type="similarity">
    <text evidence="1">Belongs to the SlyX family.</text>
</comment>
<accession>A0A1H0LSS3</accession>
<dbReference type="RefSeq" id="WP_090676375.1">
    <property type="nucleotide sequence ID" value="NZ_FNIT01000011.1"/>
</dbReference>
<dbReference type="Proteomes" id="UP000198793">
    <property type="component" value="Unassembled WGS sequence"/>
</dbReference>
<dbReference type="InterPro" id="IPR007236">
    <property type="entry name" value="SlyX"/>
</dbReference>
<feature type="coiled-coil region" evidence="2">
    <location>
        <begin position="1"/>
        <end position="56"/>
    </location>
</feature>
<protein>
    <recommendedName>
        <fullName evidence="1">Protein SlyX homolog</fullName>
    </recommendedName>
</protein>
<dbReference type="Pfam" id="PF04102">
    <property type="entry name" value="SlyX"/>
    <property type="match status" value="1"/>
</dbReference>
<sequence length="69" mass="7752">MSGAEDRVTELEIRLAHQERAIEELSGELARQGALLDRTERTLRQLAERFLALEEAAAPAPEATRPPHY</sequence>
<proteinExistence type="inferred from homology"/>
<dbReference type="OrthoDB" id="9803836at2"/>
<dbReference type="Gene3D" id="1.20.5.300">
    <property type="match status" value="1"/>
</dbReference>
<evidence type="ECO:0000256" key="2">
    <source>
        <dbReference type="SAM" id="Coils"/>
    </source>
</evidence>
<dbReference type="EMBL" id="FNIT01000011">
    <property type="protein sequence ID" value="SDO71145.1"/>
    <property type="molecule type" value="Genomic_DNA"/>
</dbReference>
<organism evidence="3 4">
    <name type="scientific">Aureimonas jatrophae</name>
    <dbReference type="NCBI Taxonomy" id="1166073"/>
    <lineage>
        <taxon>Bacteria</taxon>
        <taxon>Pseudomonadati</taxon>
        <taxon>Pseudomonadota</taxon>
        <taxon>Alphaproteobacteria</taxon>
        <taxon>Hyphomicrobiales</taxon>
        <taxon>Aurantimonadaceae</taxon>
        <taxon>Aureimonas</taxon>
    </lineage>
</organism>
<keyword evidence="2" id="KW-0175">Coiled coil</keyword>
<gene>
    <name evidence="1" type="primary">slyX</name>
    <name evidence="3" type="ORF">SAMN05192530_11136</name>
</gene>
<dbReference type="PANTHER" id="PTHR36508">
    <property type="entry name" value="PROTEIN SLYX"/>
    <property type="match status" value="1"/>
</dbReference>
<dbReference type="NCBIfam" id="NF001962">
    <property type="entry name" value="PRK00736.1"/>
    <property type="match status" value="1"/>
</dbReference>
<evidence type="ECO:0000256" key="1">
    <source>
        <dbReference type="HAMAP-Rule" id="MF_00715"/>
    </source>
</evidence>